<feature type="domain" description="Dienelactone hydrolase" evidence="1">
    <location>
        <begin position="29"/>
        <end position="245"/>
    </location>
</feature>
<dbReference type="SUPFAM" id="SSF53474">
    <property type="entry name" value="alpha/beta-Hydrolases"/>
    <property type="match status" value="1"/>
</dbReference>
<comment type="caution">
    <text evidence="2">The sequence shown here is derived from an EMBL/GenBank/DDBJ whole genome shotgun (WGS) entry which is preliminary data.</text>
</comment>
<evidence type="ECO:0000259" key="1">
    <source>
        <dbReference type="Pfam" id="PF01738"/>
    </source>
</evidence>
<evidence type="ECO:0000313" key="2">
    <source>
        <dbReference type="EMBL" id="KAK6951644.1"/>
    </source>
</evidence>
<dbReference type="Proteomes" id="UP001369815">
    <property type="component" value="Unassembled WGS sequence"/>
</dbReference>
<dbReference type="AlphaFoldDB" id="A0AAX6MGM0"/>
<protein>
    <recommendedName>
        <fullName evidence="1">Dienelactone hydrolase domain-containing protein</fullName>
    </recommendedName>
</protein>
<dbReference type="EMBL" id="JBANMG010000006">
    <property type="protein sequence ID" value="KAK6951644.1"/>
    <property type="molecule type" value="Genomic_DNA"/>
</dbReference>
<dbReference type="InterPro" id="IPR029058">
    <property type="entry name" value="AB_hydrolase_fold"/>
</dbReference>
<name>A0AAX6MGM0_9PEZI</name>
<keyword evidence="3" id="KW-1185">Reference proteome</keyword>
<accession>A0AAX6MGM0</accession>
<sequence length="249" mass="27775">MSYSKCCIKGFEWNGTPSGKVGKIVDLNTYIAGDNADAAVLLIHDVFGWTFPNLRLLADHFAREINATVYLPDFFGGEVVEPTPAILSGDFSGYDFPGFMVRNSREVREPEVFAVAKALRQKYAKVGAIGYCFGGWAVFRLGAKEHNPPLVDCISTGHPSLLTKKDIKEIAVPVQLLVPEHDQMYIQELKSFTFETIPKLGVEFDYRHYPGVVHGCFVRGSEKEPGEVLAMARAKNDAVNWFNQFLHEP</sequence>
<dbReference type="Pfam" id="PF01738">
    <property type="entry name" value="DLH"/>
    <property type="match status" value="1"/>
</dbReference>
<dbReference type="InterPro" id="IPR002925">
    <property type="entry name" value="Dienelactn_hydro"/>
</dbReference>
<reference evidence="2 3" key="1">
    <citation type="journal article" date="2024" name="Front Chem Biol">
        <title>Unveiling the potential of Daldinia eschscholtzii MFLUCC 19-0629 through bioactivity and bioinformatics studies for enhanced sustainable agriculture production.</title>
        <authorList>
            <person name="Brooks S."/>
            <person name="Weaver J.A."/>
            <person name="Klomchit A."/>
            <person name="Alharthi S.A."/>
            <person name="Onlamun T."/>
            <person name="Nurani R."/>
            <person name="Vong T.K."/>
            <person name="Alberti F."/>
            <person name="Greco C."/>
        </authorList>
    </citation>
    <scope>NUCLEOTIDE SEQUENCE [LARGE SCALE GENOMIC DNA]</scope>
    <source>
        <strain evidence="2">MFLUCC 19-0629</strain>
    </source>
</reference>
<gene>
    <name evidence="2" type="ORF">Daesc_006167</name>
</gene>
<dbReference type="PANTHER" id="PTHR17630">
    <property type="entry name" value="DIENELACTONE HYDROLASE"/>
    <property type="match status" value="1"/>
</dbReference>
<evidence type="ECO:0000313" key="3">
    <source>
        <dbReference type="Proteomes" id="UP001369815"/>
    </source>
</evidence>
<dbReference type="Gene3D" id="3.40.50.1820">
    <property type="entry name" value="alpha/beta hydrolase"/>
    <property type="match status" value="1"/>
</dbReference>
<dbReference type="PANTHER" id="PTHR17630:SF55">
    <property type="entry name" value="DIENELACTONE HYDROLASE FAMILY PROTEIN (AFU_ORTHOLOGUE AFUA_1G01900)"/>
    <property type="match status" value="1"/>
</dbReference>
<dbReference type="GO" id="GO:0016787">
    <property type="term" value="F:hydrolase activity"/>
    <property type="evidence" value="ECO:0007669"/>
    <property type="project" value="InterPro"/>
</dbReference>
<organism evidence="2 3">
    <name type="scientific">Daldinia eschscholtzii</name>
    <dbReference type="NCBI Taxonomy" id="292717"/>
    <lineage>
        <taxon>Eukaryota</taxon>
        <taxon>Fungi</taxon>
        <taxon>Dikarya</taxon>
        <taxon>Ascomycota</taxon>
        <taxon>Pezizomycotina</taxon>
        <taxon>Sordariomycetes</taxon>
        <taxon>Xylariomycetidae</taxon>
        <taxon>Xylariales</taxon>
        <taxon>Hypoxylaceae</taxon>
        <taxon>Daldinia</taxon>
    </lineage>
</organism>
<proteinExistence type="predicted"/>